<dbReference type="InterPro" id="IPR002347">
    <property type="entry name" value="SDR_fam"/>
</dbReference>
<evidence type="ECO:0000313" key="3">
    <source>
        <dbReference type="Proteomes" id="UP000224854"/>
    </source>
</evidence>
<dbReference type="InterPro" id="IPR036291">
    <property type="entry name" value="NAD(P)-bd_dom_sf"/>
</dbReference>
<reference evidence="2 3" key="1">
    <citation type="submission" date="2017-06" db="EMBL/GenBank/DDBJ databases">
        <title>Ant-infecting Ophiocordyceps genomes reveal a high diversity of potential behavioral manipulation genes and a possible major role for enterotoxins.</title>
        <authorList>
            <person name="De Bekker C."/>
            <person name="Evans H.C."/>
            <person name="Brachmann A."/>
            <person name="Hughes D.P."/>
        </authorList>
    </citation>
    <scope>NUCLEOTIDE SEQUENCE [LARGE SCALE GENOMIC DNA]</scope>
    <source>
        <strain evidence="2 3">1348a</strain>
    </source>
</reference>
<dbReference type="GO" id="GO:0005737">
    <property type="term" value="C:cytoplasm"/>
    <property type="evidence" value="ECO:0007669"/>
    <property type="project" value="TreeGrafter"/>
</dbReference>
<protein>
    <submittedName>
        <fullName evidence="2">Uncharacterized protein</fullName>
    </submittedName>
</protein>
<dbReference type="InterPro" id="IPR051468">
    <property type="entry name" value="Fungal_SecMetab_SDRs"/>
</dbReference>
<dbReference type="Gene3D" id="3.40.50.720">
    <property type="entry name" value="NAD(P)-binding Rossmann-like Domain"/>
    <property type="match status" value="1"/>
</dbReference>
<dbReference type="AlphaFoldDB" id="A0A2C5YFG1"/>
<evidence type="ECO:0000313" key="2">
    <source>
        <dbReference type="EMBL" id="PHH65714.1"/>
    </source>
</evidence>
<dbReference type="GO" id="GO:0016491">
    <property type="term" value="F:oxidoreductase activity"/>
    <property type="evidence" value="ECO:0007669"/>
    <property type="project" value="TreeGrafter"/>
</dbReference>
<proteinExistence type="inferred from homology"/>
<dbReference type="SUPFAM" id="SSF51735">
    <property type="entry name" value="NAD(P)-binding Rossmann-fold domains"/>
    <property type="match status" value="1"/>
</dbReference>
<dbReference type="EMBL" id="NJEU01001507">
    <property type="protein sequence ID" value="PHH65714.1"/>
    <property type="molecule type" value="Genomic_DNA"/>
</dbReference>
<dbReference type="Proteomes" id="UP000224854">
    <property type="component" value="Unassembled WGS sequence"/>
</dbReference>
<accession>A0A2C5YFG1</accession>
<comment type="caution">
    <text evidence="2">The sequence shown here is derived from an EMBL/GenBank/DDBJ whole genome shotgun (WGS) entry which is preliminary data.</text>
</comment>
<evidence type="ECO:0000256" key="1">
    <source>
        <dbReference type="ARBA" id="ARBA00006484"/>
    </source>
</evidence>
<sequence>MASSPWVFICPSSRGIGFALTRRLLLTTSLPILATTRSSSLGSAKSALLQGLGDASTPGLAQRLNLVRCDVADESSIRAASQTAAHLFPPQTHHLQLGCAIPGVLHVQKSPSQIDAAAALDSFRINALGPLLLAKHFFPLLPRRAAAHPHASALDALPAQAVWLTMAARVGSTSDNRAGGWYSYRASKAAVISLARSLDIHLQARSPDSAMAVAYHPGTVKTDLSRDFWNSVPDHQLFTPEYAAERMTQVIASLQDNQRGRCWDWKGDEVPP</sequence>
<gene>
    <name evidence="2" type="ORF">CDD82_1640</name>
</gene>
<dbReference type="PANTHER" id="PTHR43544">
    <property type="entry name" value="SHORT-CHAIN DEHYDROGENASE/REDUCTASE"/>
    <property type="match status" value="1"/>
</dbReference>
<comment type="similarity">
    <text evidence="1">Belongs to the short-chain dehydrogenases/reductases (SDR) family.</text>
</comment>
<dbReference type="OrthoDB" id="5296at2759"/>
<dbReference type="PRINTS" id="PR00081">
    <property type="entry name" value="GDHRDH"/>
</dbReference>
<dbReference type="PANTHER" id="PTHR43544:SF12">
    <property type="entry name" value="NAD(P)-BINDING ROSSMANN-FOLD SUPERFAMILY PROTEIN"/>
    <property type="match status" value="1"/>
</dbReference>
<organism evidence="2 3">
    <name type="scientific">Ophiocordyceps australis</name>
    <dbReference type="NCBI Taxonomy" id="1399860"/>
    <lineage>
        <taxon>Eukaryota</taxon>
        <taxon>Fungi</taxon>
        <taxon>Dikarya</taxon>
        <taxon>Ascomycota</taxon>
        <taxon>Pezizomycotina</taxon>
        <taxon>Sordariomycetes</taxon>
        <taxon>Hypocreomycetidae</taxon>
        <taxon>Hypocreales</taxon>
        <taxon>Ophiocordycipitaceae</taxon>
        <taxon>Ophiocordyceps</taxon>
    </lineage>
</organism>
<name>A0A2C5YFG1_9HYPO</name>
<keyword evidence="3" id="KW-1185">Reference proteome</keyword>